<dbReference type="EMBL" id="AABEKY010000002">
    <property type="protein sequence ID" value="EAG9386672.1"/>
    <property type="molecule type" value="Genomic_DNA"/>
</dbReference>
<dbReference type="Proteomes" id="UP000427828">
    <property type="component" value="Unassembled WGS sequence"/>
</dbReference>
<dbReference type="Proteomes" id="UP000467536">
    <property type="component" value="Unassembled WGS sequence"/>
</dbReference>
<reference evidence="1 8" key="3">
    <citation type="submission" date="2019-04" db="EMBL/GenBank/DDBJ databases">
        <authorList>
            <consortium name="GenomeTrakr network: Whole genome sequencing for foodborne pathogen traceback"/>
        </authorList>
    </citation>
    <scope>NUCLEOTIDE SEQUENCE [LARGE SCALE GENOMIC DNA]</scope>
    <source>
        <strain evidence="1 8">CFSAN072474</strain>
    </source>
</reference>
<reference evidence="3 7" key="4">
    <citation type="submission" date="2019-08" db="EMBL/GenBank/DDBJ databases">
        <authorList>
            <person name="Ashton P.M."/>
            <person name="Dallman T."/>
            <person name="Nair S."/>
            <person name="De Pinna E."/>
            <person name="Peters T."/>
            <person name="Grant K."/>
        </authorList>
    </citation>
    <scope>NUCLEOTIDE SEQUENCE [LARGE SCALE GENOMIC DNA]</scope>
    <source>
        <strain evidence="3 7">788324</strain>
    </source>
</reference>
<reference evidence="4 6" key="1">
    <citation type="submission" date="2018-04" db="EMBL/GenBank/DDBJ databases">
        <title>Genome Analysis of a Prevalent Clone of Listeria monocytogenes Sequence Type 87 in China.</title>
        <authorList>
            <person name="Wang Y."/>
        </authorList>
    </citation>
    <scope>NUCLEOTIDE SEQUENCE [LARGE SCALE GENOMIC DNA]</scope>
    <source>
        <strain evidence="4 6">ICDC_LM1523</strain>
    </source>
</reference>
<evidence type="ECO:0000313" key="1">
    <source>
        <dbReference type="EMBL" id="EAG9386672.1"/>
    </source>
</evidence>
<dbReference type="AlphaFoldDB" id="A0A3H1ZE36"/>
<dbReference type="Proteomes" id="UP000460224">
    <property type="component" value="Unassembled WGS sequence"/>
</dbReference>
<proteinExistence type="predicted"/>
<evidence type="ECO:0000313" key="6">
    <source>
        <dbReference type="Proteomes" id="UP000460224"/>
    </source>
</evidence>
<evidence type="ECO:0000313" key="8">
    <source>
        <dbReference type="Proteomes" id="UP000522199"/>
    </source>
</evidence>
<evidence type="ECO:0000313" key="4">
    <source>
        <dbReference type="EMBL" id="KAA9448486.1"/>
    </source>
</evidence>
<comment type="caution">
    <text evidence="2">The sequence shown here is derived from an EMBL/GenBank/DDBJ whole genome shotgun (WGS) entry which is preliminary data.</text>
</comment>
<name>A0A3H1ZE36_LISMN</name>
<organism evidence="2 5">
    <name type="scientific">Listeria monocytogenes</name>
    <dbReference type="NCBI Taxonomy" id="1639"/>
    <lineage>
        <taxon>Bacteria</taxon>
        <taxon>Bacillati</taxon>
        <taxon>Bacillota</taxon>
        <taxon>Bacilli</taxon>
        <taxon>Bacillales</taxon>
        <taxon>Listeriaceae</taxon>
        <taxon>Listeria</taxon>
    </lineage>
</organism>
<sequence length="82" mass="9672">MFCYVIYGRCQGNLPFSLYCFRYRFRSLSSMFILLNFQVNVQLDVIYARKLTISNVLEKTLKIVFDRKRFPYYNSSCGSAPG</sequence>
<dbReference type="EMBL" id="AANEHK010000001">
    <property type="protein sequence ID" value="EDO0984634.1"/>
    <property type="molecule type" value="Genomic_DNA"/>
</dbReference>
<dbReference type="EMBL" id="QDAY01000004">
    <property type="protein sequence ID" value="KAA9448486.1"/>
    <property type="molecule type" value="Genomic_DNA"/>
</dbReference>
<evidence type="ECO:0000313" key="2">
    <source>
        <dbReference type="EMBL" id="ECX6924557.1"/>
    </source>
</evidence>
<evidence type="ECO:0000313" key="5">
    <source>
        <dbReference type="Proteomes" id="UP000427828"/>
    </source>
</evidence>
<accession>A0A3H1ZE36</accession>
<gene>
    <name evidence="2" type="ORF">BCZ19_07740</name>
    <name evidence="1" type="ORF">CW845_04130</name>
    <name evidence="4" type="ORF">DCK61_12095</name>
    <name evidence="3" type="ORF">FV747_01300</name>
</gene>
<dbReference type="EMBL" id="AALAQH010000003">
    <property type="protein sequence ID" value="ECX6924557.1"/>
    <property type="molecule type" value="Genomic_DNA"/>
</dbReference>
<protein>
    <submittedName>
        <fullName evidence="2">Uncharacterized protein</fullName>
    </submittedName>
</protein>
<evidence type="ECO:0000313" key="7">
    <source>
        <dbReference type="Proteomes" id="UP000467536"/>
    </source>
</evidence>
<dbReference type="Proteomes" id="UP000522199">
    <property type="component" value="Unassembled WGS sequence"/>
</dbReference>
<evidence type="ECO:0000313" key="3">
    <source>
        <dbReference type="EMBL" id="EDO0984634.1"/>
    </source>
</evidence>
<reference evidence="2 5" key="2">
    <citation type="submission" date="2018-06" db="EMBL/GenBank/DDBJ databases">
        <authorList>
            <consortium name="GenomeTrakr: Next Generation Sequencing Network for Food Pathogen Tracability"/>
        </authorList>
    </citation>
    <scope>NUCLEOTIDE SEQUENCE [LARGE SCALE GENOMIC DNA]</scope>
    <source>
        <strain evidence="2 5">FLAG-51482A</strain>
    </source>
</reference>